<comment type="caution">
    <text evidence="1">The sequence shown here is derived from an EMBL/GenBank/DDBJ whole genome shotgun (WGS) entry which is preliminary data.</text>
</comment>
<sequence length="144" mass="16129">MPAYPADMIGIDRWVRWQLIDGRKVPLQVSGRYASSTDSGTWSSYREASRAKVGDGLGFVLDGDGFGCFDLDDVLVDGDLLPAARKFLDEHESWLVEISPSGKGLHVWVYADSQAGWVRDIDGIKVEFYTRGRYMTMTGVKFQQ</sequence>
<reference evidence="1 2" key="1">
    <citation type="submission" date="2018-11" db="EMBL/GenBank/DDBJ databases">
        <title>YIM 102482-1 draft genome.</title>
        <authorList>
            <person name="Li G."/>
            <person name="Jiang Y."/>
        </authorList>
    </citation>
    <scope>NUCLEOTIDE SEQUENCE [LARGE SCALE GENOMIC DNA]</scope>
    <source>
        <strain evidence="1 2">YIM 102482-1</strain>
    </source>
</reference>
<dbReference type="OrthoDB" id="3187422at2"/>
<accession>A0A3P3VTY7</accession>
<dbReference type="EMBL" id="RQVS01000014">
    <property type="protein sequence ID" value="RRJ85914.1"/>
    <property type="molecule type" value="Genomic_DNA"/>
</dbReference>
<dbReference type="AlphaFoldDB" id="A0A3P3VTY7"/>
<name>A0A3P3VTY7_9MICO</name>
<dbReference type="RefSeq" id="WP_124973446.1">
    <property type="nucleotide sequence ID" value="NZ_RQVS01000014.1"/>
</dbReference>
<gene>
    <name evidence="1" type="ORF">EG850_11025</name>
</gene>
<proteinExistence type="predicted"/>
<organism evidence="1 2">
    <name type="scientific">Gulosibacter macacae</name>
    <dbReference type="NCBI Taxonomy" id="2488791"/>
    <lineage>
        <taxon>Bacteria</taxon>
        <taxon>Bacillati</taxon>
        <taxon>Actinomycetota</taxon>
        <taxon>Actinomycetes</taxon>
        <taxon>Micrococcales</taxon>
        <taxon>Microbacteriaceae</taxon>
        <taxon>Gulosibacter</taxon>
    </lineage>
</organism>
<dbReference type="Proteomes" id="UP000274391">
    <property type="component" value="Unassembled WGS sequence"/>
</dbReference>
<evidence type="ECO:0000313" key="2">
    <source>
        <dbReference type="Proteomes" id="UP000274391"/>
    </source>
</evidence>
<keyword evidence="2" id="KW-1185">Reference proteome</keyword>
<evidence type="ECO:0000313" key="1">
    <source>
        <dbReference type="EMBL" id="RRJ85914.1"/>
    </source>
</evidence>
<protein>
    <submittedName>
        <fullName evidence="1">DNA primase</fullName>
    </submittedName>
</protein>